<keyword evidence="2" id="KW-1185">Reference proteome</keyword>
<evidence type="ECO:0000313" key="1">
    <source>
        <dbReference type="EMBL" id="ERJ75880.1"/>
    </source>
</evidence>
<dbReference type="EMBL" id="AWUY01000151">
    <property type="protein sequence ID" value="ERJ75880.1"/>
    <property type="molecule type" value="Genomic_DNA"/>
</dbReference>
<protein>
    <recommendedName>
        <fullName evidence="3">Transmembrane protein</fullName>
    </recommendedName>
</protein>
<proteinExistence type="predicted"/>
<evidence type="ECO:0000313" key="2">
    <source>
        <dbReference type="Proteomes" id="UP000016660"/>
    </source>
</evidence>
<comment type="caution">
    <text evidence="1">The sequence shown here is derived from an EMBL/GenBank/DDBJ whole genome shotgun (WGS) entry which is preliminary data.</text>
</comment>
<dbReference type="Proteomes" id="UP000016660">
    <property type="component" value="Unassembled WGS sequence"/>
</dbReference>
<reference evidence="1 2" key="1">
    <citation type="submission" date="2013-06" db="EMBL/GenBank/DDBJ databases">
        <authorList>
            <person name="Weinstock G."/>
            <person name="Sodergren E."/>
            <person name="Lobos E.A."/>
            <person name="Fulton L."/>
            <person name="Fulton R."/>
            <person name="Courtney L."/>
            <person name="Fronick C."/>
            <person name="O'Laughlin M."/>
            <person name="Godfrey J."/>
            <person name="Wilson R.M."/>
            <person name="Miner T."/>
            <person name="Farmer C."/>
            <person name="Delehaunty K."/>
            <person name="Cordes M."/>
            <person name="Minx P."/>
            <person name="Tomlinson C."/>
            <person name="Chen J."/>
            <person name="Wollam A."/>
            <person name="Pepin K.H."/>
            <person name="Bhonagiri V."/>
            <person name="Zhang X."/>
            <person name="Warren W."/>
            <person name="Mitreva M."/>
            <person name="Mardis E.R."/>
            <person name="Wilson R.K."/>
        </authorList>
    </citation>
    <scope>NUCLEOTIDE SEQUENCE [LARGE SCALE GENOMIC DNA]</scope>
    <source>
        <strain evidence="1 2">ATCC 29426</strain>
    </source>
</reference>
<organism evidence="1 2">
    <name type="scientific">Prevotella disiens JCM 6334 = ATCC 29426</name>
    <dbReference type="NCBI Taxonomy" id="1235811"/>
    <lineage>
        <taxon>Bacteria</taxon>
        <taxon>Pseudomonadati</taxon>
        <taxon>Bacteroidota</taxon>
        <taxon>Bacteroidia</taxon>
        <taxon>Bacteroidales</taxon>
        <taxon>Prevotellaceae</taxon>
        <taxon>Prevotella</taxon>
    </lineage>
</organism>
<sequence length="79" mass="8940">MLFKMENSMVLKELKRSVLMCNKNDSVGGKGVVKVKSVKYGSFFLNSILLKNNTLAISFLLHVLTLYSVFQLIEITKIL</sequence>
<gene>
    <name evidence="1" type="ORF">HMPREF0653_01719</name>
</gene>
<evidence type="ECO:0008006" key="3">
    <source>
        <dbReference type="Google" id="ProtNLM"/>
    </source>
</evidence>
<accession>A0ABN0NR77</accession>
<name>A0ABN0NR77_9BACT</name>